<evidence type="ECO:0000313" key="2">
    <source>
        <dbReference type="Proteomes" id="UP001152531"/>
    </source>
</evidence>
<comment type="caution">
    <text evidence="1">The sequence shown here is derived from an EMBL/GenBank/DDBJ whole genome shotgun (WGS) entry which is preliminary data.</text>
</comment>
<accession>A0ACA9Y6X7</accession>
<protein>
    <submittedName>
        <fullName evidence="1">Pre-mRNA-splicing factor 6</fullName>
    </submittedName>
</protein>
<gene>
    <name evidence="1" type="ORF">CLIB1444_03S06018</name>
</gene>
<reference evidence="1" key="1">
    <citation type="submission" date="2022-06" db="EMBL/GenBank/DDBJ databases">
        <authorList>
            <person name="Legras J.-L."/>
            <person name="Devillers H."/>
            <person name="Grondin C."/>
        </authorList>
    </citation>
    <scope>NUCLEOTIDE SEQUENCE</scope>
    <source>
        <strain evidence="1">CLIB 1444</strain>
    </source>
</reference>
<evidence type="ECO:0000313" key="1">
    <source>
        <dbReference type="EMBL" id="CAH6720172.1"/>
    </source>
</evidence>
<sequence length="847" mass="98336">MERKAFLDQQPPPGYVAGIGRGATGFVTGGDSGALETLNQFENSDSENENDVSDVGLLAGKTKDDDEAEKIYEEIEKRLSSRRRDNQVTKVEEEDQLENRFTDLKRALTTVSEDQWKQLPEAIDLTKRNKRMRLLEQSRQRFYATPDNLIAAQSGINTNENKKSLIDDLINNDDIELDNQMADIEHNRSLLRSLRNSKPGSASSWIASARLEVKAKNFVMARKFINEGCKRVPTDESIWLESIKIHQNSTDGNKLAKAIVDTALKHKSTSEKLWIKALEFENPGDVNSKRRILMKGIEQLPTNVKLWQLMIELQDDEEDVKKMLTKVIELCPTEWSFWLSLINLSDYSEAKTIINRARKEMKDNHQIWITALKLEERENNTISEDKLIKMLSKALKQLDANTDESRKVTIRQWLDEAAKAEKEGFLLTCKAIIVNCLTESSDFFVEADYYITKKCFQTANYIYEYALSKKPKDIVSWMKFFNIFKSLENFNVQDIYKFYIQAIEFNPEQEVFHLMMAKDKWKIEGDIPGARKILDTALEKFPGKEDVWHAKIKFEVKNKCFENARNTSDKMMESITTPRAYFKHIHLLRFLKLDAIQFCDKGLSEYPEEEKFYLQKGQILHQQGKLEESREVYSIGTNKLPQSINLWLSLSRIDEELKIIIRARSVLDRALLKNPDNDKLWVEKIELERRNGDIIAARQFCSKALRTLNKSPLIWVEHLTLIPKMSQRKNAFLDALNATDNSPIILMNIGLFFWVDGKISKAKSWFERALTNDNTNGDIWGWLYNFYSQHGTKEELQKFLNEFQQHEDSINRGNTWNKVAKRVENLDKSQHDILVETAAHLKRHSTM</sequence>
<name>A0ACA9Y6X7_9ASCO</name>
<dbReference type="Proteomes" id="UP001152531">
    <property type="component" value="Unassembled WGS sequence"/>
</dbReference>
<organism evidence="1 2">
    <name type="scientific">[Candida] jaroonii</name>
    <dbReference type="NCBI Taxonomy" id="467808"/>
    <lineage>
        <taxon>Eukaryota</taxon>
        <taxon>Fungi</taxon>
        <taxon>Dikarya</taxon>
        <taxon>Ascomycota</taxon>
        <taxon>Saccharomycotina</taxon>
        <taxon>Pichiomycetes</taxon>
        <taxon>Debaryomycetaceae</taxon>
        <taxon>Yamadazyma</taxon>
    </lineage>
</organism>
<proteinExistence type="predicted"/>
<keyword evidence="2" id="KW-1185">Reference proteome</keyword>
<dbReference type="EMBL" id="CALSDN010000003">
    <property type="protein sequence ID" value="CAH6720172.1"/>
    <property type="molecule type" value="Genomic_DNA"/>
</dbReference>